<dbReference type="GO" id="GO:0003735">
    <property type="term" value="F:structural constituent of ribosome"/>
    <property type="evidence" value="ECO:0007669"/>
    <property type="project" value="TreeGrafter"/>
</dbReference>
<feature type="domain" description="S1 motif" evidence="4">
    <location>
        <begin position="434"/>
        <end position="497"/>
    </location>
</feature>
<evidence type="ECO:0000256" key="3">
    <source>
        <dbReference type="ARBA" id="ARBA00023274"/>
    </source>
</evidence>
<dbReference type="GO" id="GO:0006412">
    <property type="term" value="P:translation"/>
    <property type="evidence" value="ECO:0007669"/>
    <property type="project" value="TreeGrafter"/>
</dbReference>
<gene>
    <name evidence="5" type="ORF">SAMN06265353_1617</name>
</gene>
<evidence type="ECO:0000313" key="5">
    <source>
        <dbReference type="EMBL" id="SNZ16503.1"/>
    </source>
</evidence>
<evidence type="ECO:0000256" key="2">
    <source>
        <dbReference type="ARBA" id="ARBA00022980"/>
    </source>
</evidence>
<reference evidence="6" key="1">
    <citation type="submission" date="2017-09" db="EMBL/GenBank/DDBJ databases">
        <authorList>
            <person name="Varghese N."/>
            <person name="Submissions S."/>
        </authorList>
    </citation>
    <scope>NUCLEOTIDE SEQUENCE [LARGE SCALE GENOMIC DNA]</scope>
    <source>
        <strain evidence="6">DSM 2913</strain>
    </source>
</reference>
<proteinExistence type="inferred from homology"/>
<feature type="domain" description="S1 motif" evidence="4">
    <location>
        <begin position="21"/>
        <end position="80"/>
    </location>
</feature>
<dbReference type="PRINTS" id="PR00681">
    <property type="entry name" value="RIBOSOMALS1"/>
</dbReference>
<evidence type="ECO:0000256" key="1">
    <source>
        <dbReference type="ARBA" id="ARBA00006767"/>
    </source>
</evidence>
<comment type="similarity">
    <text evidence="1">Belongs to the bacterial ribosomal protein bS1 family.</text>
</comment>
<dbReference type="Gene3D" id="2.40.50.140">
    <property type="entry name" value="Nucleic acid-binding proteins"/>
    <property type="match status" value="6"/>
</dbReference>
<dbReference type="PROSITE" id="PS50126">
    <property type="entry name" value="S1"/>
    <property type="match status" value="6"/>
</dbReference>
<dbReference type="Proteomes" id="UP000218627">
    <property type="component" value="Unassembled WGS sequence"/>
</dbReference>
<feature type="domain" description="S1 motif" evidence="4">
    <location>
        <begin position="181"/>
        <end position="251"/>
    </location>
</feature>
<keyword evidence="2 5" id="KW-0689">Ribosomal protein</keyword>
<dbReference type="InterPro" id="IPR035104">
    <property type="entry name" value="Ribosomal_protein_S1-like"/>
</dbReference>
<dbReference type="AlphaFoldDB" id="A0A285P5R2"/>
<dbReference type="SUPFAM" id="SSF50249">
    <property type="entry name" value="Nucleic acid-binding proteins"/>
    <property type="match status" value="6"/>
</dbReference>
<dbReference type="RefSeq" id="WP_096603245.1">
    <property type="nucleotide sequence ID" value="NZ_OBEN01000012.1"/>
</dbReference>
<name>A0A285P5R2_9AQUI</name>
<keyword evidence="3" id="KW-0687">Ribonucleoprotein</keyword>
<feature type="domain" description="S1 motif" evidence="4">
    <location>
        <begin position="98"/>
        <end position="158"/>
    </location>
</feature>
<dbReference type="EMBL" id="OBEN01000012">
    <property type="protein sequence ID" value="SNZ16503.1"/>
    <property type="molecule type" value="Genomic_DNA"/>
</dbReference>
<evidence type="ECO:0000259" key="4">
    <source>
        <dbReference type="PROSITE" id="PS50126"/>
    </source>
</evidence>
<dbReference type="InterPro" id="IPR003029">
    <property type="entry name" value="S1_domain"/>
</dbReference>
<dbReference type="SMART" id="SM00316">
    <property type="entry name" value="S1"/>
    <property type="match status" value="6"/>
</dbReference>
<protein>
    <submittedName>
        <fullName evidence="5">Small subunit ribosomal protein S1</fullName>
    </submittedName>
</protein>
<keyword evidence="6" id="KW-1185">Reference proteome</keyword>
<sequence>MGEFERLLEKSLEEAKEIRRGEVIPCKVIKVDDRNVYVDIGYKVEGIIPREELPDVKEGDQIKAVVIKIARGGSPILSYKKYIEEKYVYFLRSAYEKGRFLTGKVKEKTQEGYTVDINGISAFMPYNEAGRRIKEGSRVVVKIIEFQNTKEGIKLKVSQKAYLAQQEKRKKERLLEKLKVGDVVEGKVIKIDPEKGITLLVQGVLRAFLPKEELSWGRDKNPYNYAEIDEKLRVKVKRIPKDGEFIFVSLREMKENPWEKIKDKINKGDTVSGKVVEISERGLVVEVQEGVEGFVPKEEISYDGEVNYKKGSEVKAKVLEFEPAKKRLILSIKRALPKPWEEFFKKHPTGSKVIGTVERIEGAKAIVDLGGGVKGVIHRSDLSWVRPGRIEEVLKVGEQKEFAVLAIEGRFIKLGLKQLTPNPWDLIKQRYQVGQKVILRVKSAHPFGVFLEFPEGLDGLLPLSEIPKGTEIKEGSEVEVKILEISPEDGRITLTMKEDKEEKKEEVITTSSESGFTLGDILKKKMKL</sequence>
<dbReference type="Pfam" id="PF00575">
    <property type="entry name" value="S1"/>
    <property type="match status" value="6"/>
</dbReference>
<accession>A0A285P5R2</accession>
<evidence type="ECO:0000313" key="6">
    <source>
        <dbReference type="Proteomes" id="UP000218627"/>
    </source>
</evidence>
<dbReference type="PANTHER" id="PTHR10724">
    <property type="entry name" value="30S RIBOSOMAL PROTEIN S1"/>
    <property type="match status" value="1"/>
</dbReference>
<dbReference type="GO" id="GO:0003729">
    <property type="term" value="F:mRNA binding"/>
    <property type="evidence" value="ECO:0007669"/>
    <property type="project" value="TreeGrafter"/>
</dbReference>
<dbReference type="GO" id="GO:0022627">
    <property type="term" value="C:cytosolic small ribosomal subunit"/>
    <property type="evidence" value="ECO:0007669"/>
    <property type="project" value="TreeGrafter"/>
</dbReference>
<dbReference type="PANTHER" id="PTHR10724:SF7">
    <property type="entry name" value="SMALL RIBOSOMAL SUBUNIT PROTEIN BS1C"/>
    <property type="match status" value="1"/>
</dbReference>
<dbReference type="OrthoDB" id="9804077at2"/>
<organism evidence="5 6">
    <name type="scientific">Hydrogenobacter hydrogenophilus</name>
    <dbReference type="NCBI Taxonomy" id="35835"/>
    <lineage>
        <taxon>Bacteria</taxon>
        <taxon>Pseudomonadati</taxon>
        <taxon>Aquificota</taxon>
        <taxon>Aquificia</taxon>
        <taxon>Aquificales</taxon>
        <taxon>Aquificaceae</taxon>
        <taxon>Hydrogenobacter</taxon>
    </lineage>
</organism>
<feature type="domain" description="S1 motif" evidence="4">
    <location>
        <begin position="268"/>
        <end position="333"/>
    </location>
</feature>
<dbReference type="InterPro" id="IPR050437">
    <property type="entry name" value="Ribos_protein_bS1-like"/>
</dbReference>
<dbReference type="InterPro" id="IPR012340">
    <property type="entry name" value="NA-bd_OB-fold"/>
</dbReference>
<feature type="domain" description="S1 motif" evidence="4">
    <location>
        <begin position="350"/>
        <end position="417"/>
    </location>
</feature>